<dbReference type="STRING" id="244447.ENSCSEP00000012992"/>
<reference evidence="10" key="2">
    <citation type="submission" date="2025-08" db="UniProtKB">
        <authorList>
            <consortium name="Ensembl"/>
        </authorList>
    </citation>
    <scope>IDENTIFICATION</scope>
</reference>
<keyword evidence="8" id="KW-0472">Membrane</keyword>
<dbReference type="Gene3D" id="1.10.510.10">
    <property type="entry name" value="Transferase(Phosphotransferase) domain 1"/>
    <property type="match status" value="1"/>
</dbReference>
<evidence type="ECO:0000256" key="2">
    <source>
        <dbReference type="ARBA" id="ARBA00022679"/>
    </source>
</evidence>
<protein>
    <recommendedName>
        <fullName evidence="9">Protein kinase domain-containing protein</fullName>
    </recommendedName>
</protein>
<dbReference type="InterPro" id="IPR011009">
    <property type="entry name" value="Kinase-like_dom_sf"/>
</dbReference>
<evidence type="ECO:0000256" key="3">
    <source>
        <dbReference type="ARBA" id="ARBA00022741"/>
    </source>
</evidence>
<accession>A0A3P8VF64</accession>
<comment type="similarity">
    <text evidence="7">Belongs to the protein kinase superfamily.</text>
</comment>
<dbReference type="GO" id="GO:0004674">
    <property type="term" value="F:protein serine/threonine kinase activity"/>
    <property type="evidence" value="ECO:0007669"/>
    <property type="project" value="UniProtKB-KW"/>
</dbReference>
<evidence type="ECO:0000313" key="11">
    <source>
        <dbReference type="Proteomes" id="UP000265120"/>
    </source>
</evidence>
<dbReference type="PROSITE" id="PS00108">
    <property type="entry name" value="PROTEIN_KINASE_ST"/>
    <property type="match status" value="1"/>
</dbReference>
<dbReference type="GO" id="GO:0005737">
    <property type="term" value="C:cytoplasm"/>
    <property type="evidence" value="ECO:0007669"/>
    <property type="project" value="TreeGrafter"/>
</dbReference>
<reference evidence="10" key="3">
    <citation type="submission" date="2025-09" db="UniProtKB">
        <authorList>
            <consortium name="Ensembl"/>
        </authorList>
    </citation>
    <scope>IDENTIFICATION</scope>
</reference>
<dbReference type="GO" id="GO:0045944">
    <property type="term" value="P:positive regulation of transcription by RNA polymerase II"/>
    <property type="evidence" value="ECO:0007669"/>
    <property type="project" value="TreeGrafter"/>
</dbReference>
<evidence type="ECO:0000256" key="6">
    <source>
        <dbReference type="PROSITE-ProRule" id="PRU10141"/>
    </source>
</evidence>
<dbReference type="GO" id="GO:0003714">
    <property type="term" value="F:transcription corepressor activity"/>
    <property type="evidence" value="ECO:0007669"/>
    <property type="project" value="TreeGrafter"/>
</dbReference>
<dbReference type="AlphaFoldDB" id="A0A3P8VF64"/>
<dbReference type="OMA" id="MESCKLD"/>
<dbReference type="InterPro" id="IPR000719">
    <property type="entry name" value="Prot_kinase_dom"/>
</dbReference>
<keyword evidence="4" id="KW-0418">Kinase</keyword>
<evidence type="ECO:0000256" key="7">
    <source>
        <dbReference type="RuleBase" id="RU000304"/>
    </source>
</evidence>
<keyword evidence="5 6" id="KW-0067">ATP-binding</keyword>
<dbReference type="InterPro" id="IPR017441">
    <property type="entry name" value="Protein_kinase_ATP_BS"/>
</dbReference>
<name>A0A3P8VF64_CYNSE</name>
<dbReference type="PROSITE" id="PS50011">
    <property type="entry name" value="PROTEIN_KINASE_DOM"/>
    <property type="match status" value="1"/>
</dbReference>
<dbReference type="Gene3D" id="3.30.200.20">
    <property type="entry name" value="Phosphorylase Kinase, domain 1"/>
    <property type="match status" value="1"/>
</dbReference>
<keyword evidence="11" id="KW-1185">Reference proteome</keyword>
<evidence type="ECO:0000256" key="8">
    <source>
        <dbReference type="SAM" id="Phobius"/>
    </source>
</evidence>
<dbReference type="GO" id="GO:0004713">
    <property type="term" value="F:protein tyrosine kinase activity"/>
    <property type="evidence" value="ECO:0007669"/>
    <property type="project" value="TreeGrafter"/>
</dbReference>
<keyword evidence="1 7" id="KW-0723">Serine/threonine-protein kinase</keyword>
<feature type="domain" description="Protein kinase" evidence="9">
    <location>
        <begin position="20"/>
        <end position="331"/>
    </location>
</feature>
<keyword evidence="8" id="KW-1133">Transmembrane helix</keyword>
<feature type="transmembrane region" description="Helical" evidence="8">
    <location>
        <begin position="205"/>
        <end position="225"/>
    </location>
</feature>
<evidence type="ECO:0000256" key="4">
    <source>
        <dbReference type="ARBA" id="ARBA00022777"/>
    </source>
</evidence>
<reference evidence="10 11" key="1">
    <citation type="journal article" date="2014" name="Nat. Genet.">
        <title>Whole-genome sequence of a flatfish provides insights into ZW sex chromosome evolution and adaptation to a benthic lifestyle.</title>
        <authorList>
            <person name="Chen S."/>
            <person name="Zhang G."/>
            <person name="Shao C."/>
            <person name="Huang Q."/>
            <person name="Liu G."/>
            <person name="Zhang P."/>
            <person name="Song W."/>
            <person name="An N."/>
            <person name="Chalopin D."/>
            <person name="Volff J.N."/>
            <person name="Hong Y."/>
            <person name="Li Q."/>
            <person name="Sha Z."/>
            <person name="Zhou H."/>
            <person name="Xie M."/>
            <person name="Yu Q."/>
            <person name="Liu Y."/>
            <person name="Xiang H."/>
            <person name="Wang N."/>
            <person name="Wu K."/>
            <person name="Yang C."/>
            <person name="Zhou Q."/>
            <person name="Liao X."/>
            <person name="Yang L."/>
            <person name="Hu Q."/>
            <person name="Zhang J."/>
            <person name="Meng L."/>
            <person name="Jin L."/>
            <person name="Tian Y."/>
            <person name="Lian J."/>
            <person name="Yang J."/>
            <person name="Miao G."/>
            <person name="Liu S."/>
            <person name="Liang Z."/>
            <person name="Yan F."/>
            <person name="Li Y."/>
            <person name="Sun B."/>
            <person name="Zhang H."/>
            <person name="Zhang J."/>
            <person name="Zhu Y."/>
            <person name="Du M."/>
            <person name="Zhao Y."/>
            <person name="Schartl M."/>
            <person name="Tang Q."/>
            <person name="Wang J."/>
        </authorList>
    </citation>
    <scope>NUCLEOTIDE SEQUENCE</scope>
</reference>
<dbReference type="GO" id="GO:0016605">
    <property type="term" value="C:PML body"/>
    <property type="evidence" value="ECO:0007669"/>
    <property type="project" value="TreeGrafter"/>
</dbReference>
<dbReference type="InterPro" id="IPR050494">
    <property type="entry name" value="Ser_Thr_dual-spec_kinase"/>
</dbReference>
<keyword evidence="3 6" id="KW-0547">Nucleotide-binding</keyword>
<dbReference type="InterPro" id="IPR008271">
    <property type="entry name" value="Ser/Thr_kinase_AS"/>
</dbReference>
<dbReference type="PANTHER" id="PTHR24058">
    <property type="entry name" value="DUAL SPECIFICITY PROTEIN KINASE"/>
    <property type="match status" value="1"/>
</dbReference>
<dbReference type="InParanoid" id="A0A3P8VF64"/>
<dbReference type="GeneTree" id="ENSGT00940000164472"/>
<feature type="binding site" evidence="6">
    <location>
        <position position="49"/>
    </location>
    <ligand>
        <name>ATP</name>
        <dbReference type="ChEBI" id="CHEBI:30616"/>
    </ligand>
</feature>
<keyword evidence="2" id="KW-0808">Transferase</keyword>
<dbReference type="Pfam" id="PF00069">
    <property type="entry name" value="Pkinase"/>
    <property type="match status" value="1"/>
</dbReference>
<evidence type="ECO:0000313" key="10">
    <source>
        <dbReference type="Ensembl" id="ENSCSEP00000012992.1"/>
    </source>
</evidence>
<dbReference type="Proteomes" id="UP000265120">
    <property type="component" value="Chromosome 14"/>
</dbReference>
<organism evidence="10 11">
    <name type="scientific">Cynoglossus semilaevis</name>
    <name type="common">Tongue sole</name>
    <dbReference type="NCBI Taxonomy" id="244447"/>
    <lineage>
        <taxon>Eukaryota</taxon>
        <taxon>Metazoa</taxon>
        <taxon>Chordata</taxon>
        <taxon>Craniata</taxon>
        <taxon>Vertebrata</taxon>
        <taxon>Euteleostomi</taxon>
        <taxon>Actinopterygii</taxon>
        <taxon>Neopterygii</taxon>
        <taxon>Teleostei</taxon>
        <taxon>Neoteleostei</taxon>
        <taxon>Acanthomorphata</taxon>
        <taxon>Carangaria</taxon>
        <taxon>Pleuronectiformes</taxon>
        <taxon>Pleuronectoidei</taxon>
        <taxon>Cynoglossidae</taxon>
        <taxon>Cynoglossinae</taxon>
        <taxon>Cynoglossus</taxon>
    </lineage>
</organism>
<evidence type="ECO:0000256" key="1">
    <source>
        <dbReference type="ARBA" id="ARBA00022527"/>
    </source>
</evidence>
<proteinExistence type="inferred from homology"/>
<dbReference type="PANTHER" id="PTHR24058:SF53">
    <property type="entry name" value="HOMEODOMAIN-INTERACTING PROTEIN KINASE 2"/>
    <property type="match status" value="1"/>
</dbReference>
<keyword evidence="8" id="KW-0812">Transmembrane</keyword>
<dbReference type="GO" id="GO:0005524">
    <property type="term" value="F:ATP binding"/>
    <property type="evidence" value="ECO:0007669"/>
    <property type="project" value="UniProtKB-UniRule"/>
</dbReference>
<dbReference type="GO" id="GO:0042771">
    <property type="term" value="P:intrinsic apoptotic signaling pathway in response to DNA damage by p53 class mediator"/>
    <property type="evidence" value="ECO:0007669"/>
    <property type="project" value="TreeGrafter"/>
</dbReference>
<dbReference type="SUPFAM" id="SSF56112">
    <property type="entry name" value="Protein kinase-like (PK-like)"/>
    <property type="match status" value="1"/>
</dbReference>
<dbReference type="GO" id="GO:0046332">
    <property type="term" value="F:SMAD binding"/>
    <property type="evidence" value="ECO:0007669"/>
    <property type="project" value="TreeGrafter"/>
</dbReference>
<evidence type="ECO:0000259" key="9">
    <source>
        <dbReference type="PROSITE" id="PS50011"/>
    </source>
</evidence>
<dbReference type="PROSITE" id="PS00107">
    <property type="entry name" value="PROTEIN_KINASE_ATP"/>
    <property type="match status" value="1"/>
</dbReference>
<sequence length="331" mass="37556">MALHLQLHPGSLLTSGSWTYRVQFIVGQGAFGTVAKCTRTADMKTVAIKIMKTEGIYMKQAKEEVAALKRVVLLDPERSNIVRWYEEFIDRGHFCLVFEHLDRSLLDYMKERYFQPMPLKYIRLIVQQLASTLDHFKAAKIIHADLKLENVMLVNHQQEPFRVKVIDFGLSNLVSGVVVGSYIQTRPYRSPEVILGLPLTEAIDMWSLGCIAAFLYLGNMLFFGMSEYDMIRDIMGIQGKPPDSIDSTTCAWKLKTPMRYRKETGMMATMMRWSNLTSLDDLLHFHVSSLNSCHDVVGRARNKPVPSSLITMEAQSAALPCLMSFALVLHG</sequence>
<dbReference type="GO" id="GO:0003713">
    <property type="term" value="F:transcription coactivator activity"/>
    <property type="evidence" value="ECO:0007669"/>
    <property type="project" value="TreeGrafter"/>
</dbReference>
<dbReference type="Ensembl" id="ENSCSET00000013150.1">
    <property type="protein sequence ID" value="ENSCSEP00000012992.1"/>
    <property type="gene ID" value="ENSCSEG00000008390.1"/>
</dbReference>
<dbReference type="GO" id="GO:0007224">
    <property type="term" value="P:smoothened signaling pathway"/>
    <property type="evidence" value="ECO:0007669"/>
    <property type="project" value="TreeGrafter"/>
</dbReference>
<evidence type="ECO:0000256" key="5">
    <source>
        <dbReference type="ARBA" id="ARBA00022840"/>
    </source>
</evidence>
<dbReference type="SMART" id="SM00220">
    <property type="entry name" value="S_TKc"/>
    <property type="match status" value="1"/>
</dbReference>